<evidence type="ECO:0000313" key="3">
    <source>
        <dbReference type="Proteomes" id="UP000688137"/>
    </source>
</evidence>
<dbReference type="Proteomes" id="UP000688137">
    <property type="component" value="Unassembled WGS sequence"/>
</dbReference>
<sequence>MGGAVKLKASFTILRTLFELLIFQVQVIIYHIYFINCLLNEPWIQITQNKLIQKSISENQEQKIQQDIQSKFKQNNYFQTLPNFYLLLFSLYQTTILLS</sequence>
<feature type="transmembrane region" description="Helical" evidence="1">
    <location>
        <begin position="80"/>
        <end position="98"/>
    </location>
</feature>
<feature type="transmembrane region" description="Helical" evidence="1">
    <location>
        <begin position="12"/>
        <end position="33"/>
    </location>
</feature>
<reference evidence="2" key="1">
    <citation type="submission" date="2021-01" db="EMBL/GenBank/DDBJ databases">
        <authorList>
            <consortium name="Genoscope - CEA"/>
            <person name="William W."/>
        </authorList>
    </citation>
    <scope>NUCLEOTIDE SEQUENCE</scope>
</reference>
<keyword evidence="1" id="KW-0812">Transmembrane</keyword>
<dbReference type="AlphaFoldDB" id="A0A8S1N941"/>
<keyword evidence="1" id="KW-0472">Membrane</keyword>
<gene>
    <name evidence="2" type="ORF">PPRIM_AZ9-3.1.T0830139</name>
</gene>
<organism evidence="2 3">
    <name type="scientific">Paramecium primaurelia</name>
    <dbReference type="NCBI Taxonomy" id="5886"/>
    <lineage>
        <taxon>Eukaryota</taxon>
        <taxon>Sar</taxon>
        <taxon>Alveolata</taxon>
        <taxon>Ciliophora</taxon>
        <taxon>Intramacronucleata</taxon>
        <taxon>Oligohymenophorea</taxon>
        <taxon>Peniculida</taxon>
        <taxon>Parameciidae</taxon>
        <taxon>Paramecium</taxon>
    </lineage>
</organism>
<evidence type="ECO:0008006" key="4">
    <source>
        <dbReference type="Google" id="ProtNLM"/>
    </source>
</evidence>
<evidence type="ECO:0000313" key="2">
    <source>
        <dbReference type="EMBL" id="CAD8089330.1"/>
    </source>
</evidence>
<keyword evidence="3" id="KW-1185">Reference proteome</keyword>
<name>A0A8S1N941_PARPR</name>
<evidence type="ECO:0000256" key="1">
    <source>
        <dbReference type="SAM" id="Phobius"/>
    </source>
</evidence>
<proteinExistence type="predicted"/>
<accession>A0A8S1N941</accession>
<keyword evidence="1" id="KW-1133">Transmembrane helix</keyword>
<protein>
    <recommendedName>
        <fullName evidence="4">Transmembrane protein</fullName>
    </recommendedName>
</protein>
<comment type="caution">
    <text evidence="2">The sequence shown here is derived from an EMBL/GenBank/DDBJ whole genome shotgun (WGS) entry which is preliminary data.</text>
</comment>
<dbReference type="EMBL" id="CAJJDM010000086">
    <property type="protein sequence ID" value="CAD8089330.1"/>
    <property type="molecule type" value="Genomic_DNA"/>
</dbReference>